<dbReference type="Proteomes" id="UP000289411">
    <property type="component" value="Unassembled WGS sequence"/>
</dbReference>
<dbReference type="PROSITE" id="PS00061">
    <property type="entry name" value="ADH_SHORT"/>
    <property type="match status" value="1"/>
</dbReference>
<name>A0A4Q2RIU5_9HYPH</name>
<evidence type="ECO:0000313" key="3">
    <source>
        <dbReference type="Proteomes" id="UP000289411"/>
    </source>
</evidence>
<dbReference type="PRINTS" id="PR00080">
    <property type="entry name" value="SDRFAMILY"/>
</dbReference>
<comment type="similarity">
    <text evidence="1">Belongs to the short-chain dehydrogenases/reductases (SDR) family.</text>
</comment>
<dbReference type="AlphaFoldDB" id="A0A4Q2RIU5"/>
<dbReference type="PANTHER" id="PTHR42760:SF132">
    <property type="entry name" value="SHORT-CHAIN DEHYDROGENASE_REDUCTASE FAMILY PROTEIN"/>
    <property type="match status" value="1"/>
</dbReference>
<protein>
    <submittedName>
        <fullName evidence="2">SDR family oxidoreductase</fullName>
    </submittedName>
</protein>
<reference evidence="2 3" key="2">
    <citation type="submission" date="2019-02" db="EMBL/GenBank/DDBJ databases">
        <title>'Lichenibacterium ramalinii' gen. nov. sp. nov., 'Lichenibacterium minor' gen. nov. sp. nov.</title>
        <authorList>
            <person name="Pankratov T."/>
        </authorList>
    </citation>
    <scope>NUCLEOTIDE SEQUENCE [LARGE SCALE GENOMIC DNA]</scope>
    <source>
        <strain evidence="2 3">RmlP001</strain>
    </source>
</reference>
<dbReference type="PRINTS" id="PR00081">
    <property type="entry name" value="GDHRDH"/>
</dbReference>
<dbReference type="SUPFAM" id="SSF51735">
    <property type="entry name" value="NAD(P)-binding Rossmann-fold domains"/>
    <property type="match status" value="1"/>
</dbReference>
<evidence type="ECO:0000256" key="1">
    <source>
        <dbReference type="ARBA" id="ARBA00006484"/>
    </source>
</evidence>
<dbReference type="RefSeq" id="WP_129217514.1">
    <property type="nucleotide sequence ID" value="NZ_QYBC01000002.1"/>
</dbReference>
<dbReference type="InterPro" id="IPR020904">
    <property type="entry name" value="Sc_DH/Rdtase_CS"/>
</dbReference>
<dbReference type="GO" id="GO:0016616">
    <property type="term" value="F:oxidoreductase activity, acting on the CH-OH group of donors, NAD or NADP as acceptor"/>
    <property type="evidence" value="ECO:0007669"/>
    <property type="project" value="TreeGrafter"/>
</dbReference>
<proteinExistence type="inferred from homology"/>
<keyword evidence="3" id="KW-1185">Reference proteome</keyword>
<dbReference type="InterPro" id="IPR036291">
    <property type="entry name" value="NAD(P)-bd_dom_sf"/>
</dbReference>
<dbReference type="OrthoDB" id="9790146at2"/>
<reference evidence="2 3" key="1">
    <citation type="submission" date="2018-09" db="EMBL/GenBank/DDBJ databases">
        <authorList>
            <person name="Grouzdev D.S."/>
            <person name="Krutkina M.S."/>
        </authorList>
    </citation>
    <scope>NUCLEOTIDE SEQUENCE [LARGE SCALE GENOMIC DNA]</scope>
    <source>
        <strain evidence="2 3">RmlP001</strain>
    </source>
</reference>
<dbReference type="EMBL" id="QYBC01000002">
    <property type="protein sequence ID" value="RYB06975.1"/>
    <property type="molecule type" value="Genomic_DNA"/>
</dbReference>
<dbReference type="Pfam" id="PF13561">
    <property type="entry name" value="adh_short_C2"/>
    <property type="match status" value="1"/>
</dbReference>
<dbReference type="Gene3D" id="3.40.50.720">
    <property type="entry name" value="NAD(P)-binding Rossmann-like Domain"/>
    <property type="match status" value="1"/>
</dbReference>
<organism evidence="2 3">
    <name type="scientific">Lichenibacterium ramalinae</name>
    <dbReference type="NCBI Taxonomy" id="2316527"/>
    <lineage>
        <taxon>Bacteria</taxon>
        <taxon>Pseudomonadati</taxon>
        <taxon>Pseudomonadota</taxon>
        <taxon>Alphaproteobacteria</taxon>
        <taxon>Hyphomicrobiales</taxon>
        <taxon>Lichenihabitantaceae</taxon>
        <taxon>Lichenibacterium</taxon>
    </lineage>
</organism>
<dbReference type="PANTHER" id="PTHR42760">
    <property type="entry name" value="SHORT-CHAIN DEHYDROGENASES/REDUCTASES FAMILY MEMBER"/>
    <property type="match status" value="1"/>
</dbReference>
<evidence type="ECO:0000313" key="2">
    <source>
        <dbReference type="EMBL" id="RYB06975.1"/>
    </source>
</evidence>
<dbReference type="InterPro" id="IPR002347">
    <property type="entry name" value="SDR_fam"/>
</dbReference>
<gene>
    <name evidence="2" type="ORF">D3272_02495</name>
</gene>
<sequence length="273" mass="27940">MTRNAHRLENRVALVTGGSRGIGRAVAELFAREGATVLVNHLRDAEGAAATVAALHAATAAEGHPARAHKAIEADVADPAAVARMFAAVAARGAGLHILVNNAGMQVETPGDSFDEAAFLRVVGVDLIGPALCSRAALTMFLGQDGPKGTIINTTSVHEIVPKPGYAAYSVAKGGLGNLTRTLALEFAARGIRVNAVGPGAVATDMNAAWTGDAAARAAVEAHIPMGRAAEAEEIATLFAFLASDEARYVTGQTLYACGGLTLYGDFAVNWAS</sequence>
<comment type="caution">
    <text evidence="2">The sequence shown here is derived from an EMBL/GenBank/DDBJ whole genome shotgun (WGS) entry which is preliminary data.</text>
</comment>
<dbReference type="FunFam" id="3.40.50.720:FF:000084">
    <property type="entry name" value="Short-chain dehydrogenase reductase"/>
    <property type="match status" value="1"/>
</dbReference>
<accession>A0A4Q2RIU5</accession>